<organism evidence="1 2">
    <name type="scientific">Dryococelus australis</name>
    <dbReference type="NCBI Taxonomy" id="614101"/>
    <lineage>
        <taxon>Eukaryota</taxon>
        <taxon>Metazoa</taxon>
        <taxon>Ecdysozoa</taxon>
        <taxon>Arthropoda</taxon>
        <taxon>Hexapoda</taxon>
        <taxon>Insecta</taxon>
        <taxon>Pterygota</taxon>
        <taxon>Neoptera</taxon>
        <taxon>Polyneoptera</taxon>
        <taxon>Phasmatodea</taxon>
        <taxon>Verophasmatodea</taxon>
        <taxon>Anareolatae</taxon>
        <taxon>Phasmatidae</taxon>
        <taxon>Eurycanthinae</taxon>
        <taxon>Dryococelus</taxon>
    </lineage>
</organism>
<proteinExistence type="predicted"/>
<dbReference type="Proteomes" id="UP001159363">
    <property type="component" value="Chromosome 8"/>
</dbReference>
<keyword evidence="2" id="KW-1185">Reference proteome</keyword>
<name>A0ABQ9GUZ9_9NEOP</name>
<protein>
    <submittedName>
        <fullName evidence="1">Uncharacterized protein</fullName>
    </submittedName>
</protein>
<evidence type="ECO:0000313" key="1">
    <source>
        <dbReference type="EMBL" id="KAJ8875823.1"/>
    </source>
</evidence>
<comment type="caution">
    <text evidence="1">The sequence shown here is derived from an EMBL/GenBank/DDBJ whole genome shotgun (WGS) entry which is preliminary data.</text>
</comment>
<accession>A0ABQ9GUZ9</accession>
<evidence type="ECO:0000313" key="2">
    <source>
        <dbReference type="Proteomes" id="UP001159363"/>
    </source>
</evidence>
<sequence length="194" mass="21082">MQTLAAGITKADMCLLSLLCKPTERNLLELRWRGLVGPLASHRDHVPGPQPDSCFGYSSQKLPSVCGSSPGTDVSPMVALLRGYVLAPPHSHCPPPLSTEFQAPLLQKLDGDMKDEVRPCPYQDHTGAELPRHLLTEALPAYPGTQTSCRVESNARLLSVSDLVTPEARYHKICHATFSKTTPSEKICRQTDGG</sequence>
<reference evidence="1 2" key="1">
    <citation type="submission" date="2023-02" db="EMBL/GenBank/DDBJ databases">
        <title>LHISI_Scaffold_Assembly.</title>
        <authorList>
            <person name="Stuart O.P."/>
            <person name="Cleave R."/>
            <person name="Magrath M.J.L."/>
            <person name="Mikheyev A.S."/>
        </authorList>
    </citation>
    <scope>NUCLEOTIDE SEQUENCE [LARGE SCALE GENOMIC DNA]</scope>
    <source>
        <strain evidence="1">Daus_M_001</strain>
        <tissue evidence="1">Leg muscle</tissue>
    </source>
</reference>
<gene>
    <name evidence="1" type="ORF">PR048_023724</name>
</gene>
<dbReference type="EMBL" id="JARBHB010000009">
    <property type="protein sequence ID" value="KAJ8875823.1"/>
    <property type="molecule type" value="Genomic_DNA"/>
</dbReference>